<name>A0A7S4PRG2_GUITH</name>
<dbReference type="InterPro" id="IPR001680">
    <property type="entry name" value="WD40_rpt"/>
</dbReference>
<dbReference type="PANTHER" id="PTHR15052:SF2">
    <property type="entry name" value="GENERAL TRANSCRIPTION FACTOR 3C POLYPEPTIDE 2"/>
    <property type="match status" value="1"/>
</dbReference>
<evidence type="ECO:0000256" key="3">
    <source>
        <dbReference type="ARBA" id="ARBA00023242"/>
    </source>
</evidence>
<feature type="compositionally biased region" description="Basic and acidic residues" evidence="4">
    <location>
        <begin position="494"/>
        <end position="518"/>
    </location>
</feature>
<evidence type="ECO:0000256" key="1">
    <source>
        <dbReference type="ARBA" id="ARBA00004123"/>
    </source>
</evidence>
<dbReference type="SMART" id="SM00320">
    <property type="entry name" value="WD40"/>
    <property type="match status" value="3"/>
</dbReference>
<sequence>MNSQILQAEYGLAQSSTSFSWSTLYNPRHDPVAQEVVGGIRPQFTSELKVFQSSLICPERDSNESRTPHREKAHGCVLFVGGSVWAMDWAPPFTDSMDGAEGFLALATMPSGHEETQIRTRDNSKSLIQVWKVFVDSQQESVIDRSYAPSLEYTFGVDCGIALALSWCPARCSRTTFRLGIFAAATSSGHILVYSVPSSSVPHDNNKFVSLHTETQGFHLTHGPLFSLLVNEGYPTCLSWSPGEAEPWVAAGTTAGSIFLLPLLPELLEKQEGGDACVEETWRQSVYEGVREAHASEAAAVTCLSWCSSGSFATGGIDGKVKLWSIENLNWPIFVQSVSKGTWVTSLVWVDGGSKRQAAQGRKSKGGSQSDEGRPAIVFTLDDGRVGTLAIKQMVQRWIFAREFTFWDSIFDEATDVLLLASSEGTMLEMPLGLLDPVHLPLPTSFLMAELAMRQNVMELRVSNAPDRLSRSLKQRFEACPQVERRIRTAARSTDADSFKTADRLGKDGQKKGNEKGKQKSPAAGKKRKQEEEDEGAIQDLKPQVEAQGEQRRLSFPPAQVALHRIRLFQGRLQAVAAAGRSGIVTCLNR</sequence>
<feature type="region of interest" description="Disordered" evidence="4">
    <location>
        <begin position="488"/>
        <end position="553"/>
    </location>
</feature>
<dbReference type="AlphaFoldDB" id="A0A7S4PRG2"/>
<keyword evidence="2" id="KW-0804">Transcription</keyword>
<dbReference type="Gene3D" id="2.130.10.10">
    <property type="entry name" value="YVTN repeat-like/Quinoprotein amine dehydrogenase"/>
    <property type="match status" value="1"/>
</dbReference>
<accession>A0A7S4PRG2</accession>
<dbReference type="EMBL" id="HBKN01052215">
    <property type="protein sequence ID" value="CAE2342968.1"/>
    <property type="molecule type" value="Transcribed_RNA"/>
</dbReference>
<gene>
    <name evidence="5" type="ORF">GTHE00462_LOCUS40763</name>
</gene>
<evidence type="ECO:0000313" key="5">
    <source>
        <dbReference type="EMBL" id="CAE2342968.1"/>
    </source>
</evidence>
<organism evidence="5">
    <name type="scientific">Guillardia theta</name>
    <name type="common">Cryptophyte</name>
    <name type="synonym">Cryptomonas phi</name>
    <dbReference type="NCBI Taxonomy" id="55529"/>
    <lineage>
        <taxon>Eukaryota</taxon>
        <taxon>Cryptophyceae</taxon>
        <taxon>Pyrenomonadales</taxon>
        <taxon>Geminigeraceae</taxon>
        <taxon>Guillardia</taxon>
    </lineage>
</organism>
<dbReference type="GO" id="GO:0005634">
    <property type="term" value="C:nucleus"/>
    <property type="evidence" value="ECO:0007669"/>
    <property type="project" value="UniProtKB-SubCell"/>
</dbReference>
<dbReference type="GO" id="GO:0006383">
    <property type="term" value="P:transcription by RNA polymerase III"/>
    <property type="evidence" value="ECO:0007669"/>
    <property type="project" value="TreeGrafter"/>
</dbReference>
<dbReference type="InterPro" id="IPR036322">
    <property type="entry name" value="WD40_repeat_dom_sf"/>
</dbReference>
<dbReference type="GO" id="GO:0000127">
    <property type="term" value="C:transcription factor TFIIIC complex"/>
    <property type="evidence" value="ECO:0007669"/>
    <property type="project" value="TreeGrafter"/>
</dbReference>
<proteinExistence type="predicted"/>
<comment type="subcellular location">
    <subcellularLocation>
        <location evidence="1">Nucleus</location>
    </subcellularLocation>
</comment>
<evidence type="ECO:0000256" key="2">
    <source>
        <dbReference type="ARBA" id="ARBA00023163"/>
    </source>
</evidence>
<protein>
    <submittedName>
        <fullName evidence="5">Uncharacterized protein</fullName>
    </submittedName>
</protein>
<dbReference type="SUPFAM" id="SSF50978">
    <property type="entry name" value="WD40 repeat-like"/>
    <property type="match status" value="1"/>
</dbReference>
<dbReference type="PANTHER" id="PTHR15052">
    <property type="entry name" value="RNA POLYMERASE III TRANSCRIPTION INITIATION FACTOR COMPLEX SUBUNIT"/>
    <property type="match status" value="1"/>
</dbReference>
<dbReference type="InterPro" id="IPR015943">
    <property type="entry name" value="WD40/YVTN_repeat-like_dom_sf"/>
</dbReference>
<evidence type="ECO:0000256" key="4">
    <source>
        <dbReference type="SAM" id="MobiDB-lite"/>
    </source>
</evidence>
<keyword evidence="3" id="KW-0539">Nucleus</keyword>
<reference evidence="5" key="1">
    <citation type="submission" date="2021-01" db="EMBL/GenBank/DDBJ databases">
        <authorList>
            <person name="Corre E."/>
            <person name="Pelletier E."/>
            <person name="Niang G."/>
            <person name="Scheremetjew M."/>
            <person name="Finn R."/>
            <person name="Kale V."/>
            <person name="Holt S."/>
            <person name="Cochrane G."/>
            <person name="Meng A."/>
            <person name="Brown T."/>
            <person name="Cohen L."/>
        </authorList>
    </citation>
    <scope>NUCLEOTIDE SEQUENCE</scope>
    <source>
        <strain evidence="5">CCMP 2712</strain>
    </source>
</reference>
<dbReference type="InterPro" id="IPR052416">
    <property type="entry name" value="GTF3C_component"/>
</dbReference>